<evidence type="ECO:0000313" key="1">
    <source>
        <dbReference type="EMBL" id="ENN71918.1"/>
    </source>
</evidence>
<dbReference type="EMBL" id="KB741249">
    <property type="protein sequence ID" value="ENN71918.1"/>
    <property type="molecule type" value="Genomic_DNA"/>
</dbReference>
<organism evidence="1">
    <name type="scientific">Dendroctonus ponderosae</name>
    <name type="common">Mountain pine beetle</name>
    <dbReference type="NCBI Taxonomy" id="77166"/>
    <lineage>
        <taxon>Eukaryota</taxon>
        <taxon>Metazoa</taxon>
        <taxon>Ecdysozoa</taxon>
        <taxon>Arthropoda</taxon>
        <taxon>Hexapoda</taxon>
        <taxon>Insecta</taxon>
        <taxon>Pterygota</taxon>
        <taxon>Neoptera</taxon>
        <taxon>Endopterygota</taxon>
        <taxon>Coleoptera</taxon>
        <taxon>Polyphaga</taxon>
        <taxon>Cucujiformia</taxon>
        <taxon>Curculionidae</taxon>
        <taxon>Scolytinae</taxon>
        <taxon>Dendroctonus</taxon>
    </lineage>
</organism>
<gene>
    <name evidence="1" type="ORF">YQE_11413</name>
</gene>
<accession>N6T2Z1</accession>
<feature type="non-terminal residue" evidence="1">
    <location>
        <position position="1"/>
    </location>
</feature>
<sequence>MLMAVHQKKYFPRYLL</sequence>
<proteinExistence type="predicted"/>
<name>N6T2Z1_DENPD</name>
<reference evidence="1" key="1">
    <citation type="journal article" date="2013" name="Genome Biol.">
        <title>Draft genome of the mountain pine beetle, Dendroctonus ponderosae Hopkins, a major forest pest.</title>
        <authorList>
            <person name="Keeling C.I."/>
            <person name="Yuen M.M."/>
            <person name="Liao N.Y."/>
            <person name="Docking T.R."/>
            <person name="Chan S.K."/>
            <person name="Taylor G.A."/>
            <person name="Palmquist D.L."/>
            <person name="Jackman S.D."/>
            <person name="Nguyen A."/>
            <person name="Li M."/>
            <person name="Henderson H."/>
            <person name="Janes J.K."/>
            <person name="Zhao Y."/>
            <person name="Pandoh P."/>
            <person name="Moore R."/>
            <person name="Sperling F.A."/>
            <person name="Huber D.P."/>
            <person name="Birol I."/>
            <person name="Jones S.J."/>
            <person name="Bohlmann J."/>
        </authorList>
    </citation>
    <scope>NUCLEOTIDE SEQUENCE</scope>
</reference>
<protein>
    <submittedName>
        <fullName evidence="1">Uncharacterized protein</fullName>
    </submittedName>
</protein>
<dbReference type="AlphaFoldDB" id="N6T2Z1"/>